<feature type="non-terminal residue" evidence="2">
    <location>
        <position position="43"/>
    </location>
</feature>
<gene>
    <name evidence="2" type="ORF">AVDCRST_MAG85-1660</name>
</gene>
<accession>A0A6J4SIF9</accession>
<organism evidence="2">
    <name type="scientific">uncultured Solirubrobacteraceae bacterium</name>
    <dbReference type="NCBI Taxonomy" id="1162706"/>
    <lineage>
        <taxon>Bacteria</taxon>
        <taxon>Bacillati</taxon>
        <taxon>Actinomycetota</taxon>
        <taxon>Thermoleophilia</taxon>
        <taxon>Solirubrobacterales</taxon>
        <taxon>Solirubrobacteraceae</taxon>
        <taxon>environmental samples</taxon>
    </lineage>
</organism>
<reference evidence="2" key="1">
    <citation type="submission" date="2020-02" db="EMBL/GenBank/DDBJ databases">
        <authorList>
            <person name="Meier V. D."/>
        </authorList>
    </citation>
    <scope>NUCLEOTIDE SEQUENCE</scope>
    <source>
        <strain evidence="2">AVDCRST_MAG85</strain>
    </source>
</reference>
<sequence>DGPRADRGQNRARDQPADHPRDPGRRRDRLAGPRPAAGGRRGL</sequence>
<evidence type="ECO:0000313" key="2">
    <source>
        <dbReference type="EMBL" id="CAA9499366.1"/>
    </source>
</evidence>
<feature type="region of interest" description="Disordered" evidence="1">
    <location>
        <begin position="1"/>
        <end position="43"/>
    </location>
</feature>
<proteinExistence type="predicted"/>
<evidence type="ECO:0000256" key="1">
    <source>
        <dbReference type="SAM" id="MobiDB-lite"/>
    </source>
</evidence>
<feature type="compositionally biased region" description="Low complexity" evidence="1">
    <location>
        <begin position="32"/>
        <end position="43"/>
    </location>
</feature>
<feature type="non-terminal residue" evidence="2">
    <location>
        <position position="1"/>
    </location>
</feature>
<name>A0A6J4SIF9_9ACTN</name>
<dbReference type="EMBL" id="CADCVT010000182">
    <property type="protein sequence ID" value="CAA9499366.1"/>
    <property type="molecule type" value="Genomic_DNA"/>
</dbReference>
<feature type="compositionally biased region" description="Basic and acidic residues" evidence="1">
    <location>
        <begin position="1"/>
        <end position="31"/>
    </location>
</feature>
<protein>
    <submittedName>
        <fullName evidence="2">Uncharacterized protein</fullName>
    </submittedName>
</protein>
<dbReference type="AlphaFoldDB" id="A0A6J4SIF9"/>